<evidence type="ECO:0000256" key="8">
    <source>
        <dbReference type="ARBA" id="ARBA00033659"/>
    </source>
</evidence>
<comment type="subunit">
    <text evidence="2 9 11">Homotetramer.</text>
</comment>
<dbReference type="PANTHER" id="PTHR48408:SF1">
    <property type="entry name" value="XYLOSE ISOMERASE"/>
    <property type="match status" value="1"/>
</dbReference>
<reference evidence="12" key="1">
    <citation type="journal article" date="2014" name="Int. J. Syst. Evol. Microbiol.">
        <title>Complete genome sequence of Corynebacterium casei LMG S-19264T (=DSM 44701T), isolated from a smear-ripened cheese.</title>
        <authorList>
            <consortium name="US DOE Joint Genome Institute (JGI-PGF)"/>
            <person name="Walter F."/>
            <person name="Albersmeier A."/>
            <person name="Kalinowski J."/>
            <person name="Ruckert C."/>
        </authorList>
    </citation>
    <scope>NUCLEOTIDE SEQUENCE</scope>
    <source>
        <strain evidence="12">CGMCC 1.15958</strain>
    </source>
</reference>
<dbReference type="GO" id="GO:0005737">
    <property type="term" value="C:cytoplasm"/>
    <property type="evidence" value="ECO:0007669"/>
    <property type="project" value="UniProtKB-SubCell"/>
</dbReference>
<evidence type="ECO:0000256" key="3">
    <source>
        <dbReference type="ARBA" id="ARBA00011958"/>
    </source>
</evidence>
<dbReference type="SUPFAM" id="SSF51658">
    <property type="entry name" value="Xylose isomerase-like"/>
    <property type="match status" value="1"/>
</dbReference>
<dbReference type="NCBIfam" id="NF003998">
    <property type="entry name" value="PRK05474.1"/>
    <property type="match status" value="1"/>
</dbReference>
<evidence type="ECO:0000256" key="5">
    <source>
        <dbReference type="ARBA" id="ARBA00022723"/>
    </source>
</evidence>
<feature type="binding site" evidence="9">
    <location>
        <position position="340"/>
    </location>
    <ligand>
        <name>Mg(2+)</name>
        <dbReference type="ChEBI" id="CHEBI:18420"/>
        <label>2</label>
    </ligand>
</feature>
<reference evidence="12" key="2">
    <citation type="submission" date="2020-09" db="EMBL/GenBank/DDBJ databases">
        <authorList>
            <person name="Sun Q."/>
            <person name="Zhou Y."/>
        </authorList>
    </citation>
    <scope>NUCLEOTIDE SEQUENCE</scope>
    <source>
        <strain evidence="12">CGMCC 1.15958</strain>
    </source>
</reference>
<dbReference type="InterPro" id="IPR013452">
    <property type="entry name" value="Xylose_isom_bac"/>
</dbReference>
<dbReference type="PROSITE" id="PS51415">
    <property type="entry name" value="XYLOSE_ISOMERASE"/>
    <property type="match status" value="1"/>
</dbReference>
<keyword evidence="4 9" id="KW-0859">Xylose metabolism</keyword>
<dbReference type="PANTHER" id="PTHR48408">
    <property type="match status" value="1"/>
</dbReference>
<dbReference type="GO" id="GO:0009045">
    <property type="term" value="F:xylose isomerase activity"/>
    <property type="evidence" value="ECO:0007669"/>
    <property type="project" value="UniProtKB-UniRule"/>
</dbReference>
<feature type="binding site" evidence="9">
    <location>
        <position position="263"/>
    </location>
    <ligand>
        <name>Mg(2+)</name>
        <dbReference type="ChEBI" id="CHEBI:18420"/>
        <label>1</label>
    </ligand>
</feature>
<dbReference type="EMBL" id="BMKK01000012">
    <property type="protein sequence ID" value="GGD77028.1"/>
    <property type="molecule type" value="Genomic_DNA"/>
</dbReference>
<dbReference type="Gene3D" id="3.20.20.150">
    <property type="entry name" value="Divalent-metal-dependent TIM barrel enzymes"/>
    <property type="match status" value="1"/>
</dbReference>
<comment type="caution">
    <text evidence="12">The sequence shown here is derived from an EMBL/GenBank/DDBJ whole genome shotgun (WGS) entry which is preliminary data.</text>
</comment>
<comment type="catalytic activity">
    <reaction evidence="8 9 10">
        <text>alpha-D-xylose = alpha-D-xylulofuranose</text>
        <dbReference type="Rhea" id="RHEA:22816"/>
        <dbReference type="ChEBI" id="CHEBI:28518"/>
        <dbReference type="ChEBI" id="CHEBI:188998"/>
        <dbReference type="EC" id="5.3.1.5"/>
    </reaction>
</comment>
<keyword evidence="9" id="KW-0963">Cytoplasm</keyword>
<dbReference type="GO" id="GO:0000287">
    <property type="term" value="F:magnesium ion binding"/>
    <property type="evidence" value="ECO:0007669"/>
    <property type="project" value="UniProtKB-UniRule"/>
</dbReference>
<dbReference type="NCBIfam" id="TIGR02630">
    <property type="entry name" value="xylose_isom_A"/>
    <property type="match status" value="1"/>
</dbReference>
<evidence type="ECO:0000256" key="2">
    <source>
        <dbReference type="ARBA" id="ARBA00011881"/>
    </source>
</evidence>
<comment type="cofactor">
    <cofactor evidence="9">
        <name>Mg(2+)</name>
        <dbReference type="ChEBI" id="CHEBI:18420"/>
    </cofactor>
    <text evidence="9">Binds 2 magnesium ions per subunit.</text>
</comment>
<feature type="binding site" evidence="9">
    <location>
        <position position="302"/>
    </location>
    <ligand>
        <name>Mg(2+)</name>
        <dbReference type="ChEBI" id="CHEBI:18420"/>
        <label>2</label>
    </ligand>
</feature>
<evidence type="ECO:0000256" key="6">
    <source>
        <dbReference type="ARBA" id="ARBA00023235"/>
    </source>
</evidence>
<evidence type="ECO:0000256" key="11">
    <source>
        <dbReference type="RuleBase" id="RU000610"/>
    </source>
</evidence>
<evidence type="ECO:0000313" key="13">
    <source>
        <dbReference type="Proteomes" id="UP000609064"/>
    </source>
</evidence>
<keyword evidence="6 9" id="KW-0413">Isomerase</keyword>
<evidence type="ECO:0000256" key="4">
    <source>
        <dbReference type="ARBA" id="ARBA00022629"/>
    </source>
</evidence>
<evidence type="ECO:0000256" key="10">
    <source>
        <dbReference type="RuleBase" id="RU000609"/>
    </source>
</evidence>
<organism evidence="12 13">
    <name type="scientific">Emticicia aquatilis</name>
    <dbReference type="NCBI Taxonomy" id="1537369"/>
    <lineage>
        <taxon>Bacteria</taxon>
        <taxon>Pseudomonadati</taxon>
        <taxon>Bacteroidota</taxon>
        <taxon>Cytophagia</taxon>
        <taxon>Cytophagales</taxon>
        <taxon>Leadbetterellaceae</taxon>
        <taxon>Emticicia</taxon>
    </lineage>
</organism>
<feature type="active site" evidence="9">
    <location>
        <position position="135"/>
    </location>
</feature>
<feature type="binding site" evidence="9">
    <location>
        <position position="299"/>
    </location>
    <ligand>
        <name>Mg(2+)</name>
        <dbReference type="ChEBI" id="CHEBI:18420"/>
        <label>2</label>
    </ligand>
</feature>
<feature type="binding site" evidence="9">
    <location>
        <position position="327"/>
    </location>
    <ligand>
        <name>Mg(2+)</name>
        <dbReference type="ChEBI" id="CHEBI:18420"/>
        <label>1</label>
    </ligand>
</feature>
<keyword evidence="7 9" id="KW-0119">Carbohydrate metabolism</keyword>
<dbReference type="GO" id="GO:0042732">
    <property type="term" value="P:D-xylose metabolic process"/>
    <property type="evidence" value="ECO:0007669"/>
    <property type="project" value="UniProtKB-UniRule"/>
</dbReference>
<evidence type="ECO:0000256" key="7">
    <source>
        <dbReference type="ARBA" id="ARBA00023277"/>
    </source>
</evidence>
<feature type="binding site" evidence="9">
    <location>
        <position position="338"/>
    </location>
    <ligand>
        <name>Mg(2+)</name>
        <dbReference type="ChEBI" id="CHEBI:18420"/>
        <label>2</label>
    </ligand>
</feature>
<evidence type="ECO:0000313" key="12">
    <source>
        <dbReference type="EMBL" id="GGD77028.1"/>
    </source>
</evidence>
<dbReference type="EC" id="5.3.1.5" evidence="3 9"/>
<comment type="subcellular location">
    <subcellularLocation>
        <location evidence="9 11">Cytoplasm</location>
    </subcellularLocation>
</comment>
<dbReference type="HAMAP" id="MF_00455">
    <property type="entry name" value="Xylose_isom_A"/>
    <property type="match status" value="1"/>
</dbReference>
<feature type="active site" evidence="9">
    <location>
        <position position="132"/>
    </location>
</feature>
<gene>
    <name evidence="9 12" type="primary">xylA</name>
    <name evidence="12" type="ORF">GCM10011514_46240</name>
</gene>
<protein>
    <recommendedName>
        <fullName evidence="3 9">Xylose isomerase</fullName>
        <ecNumber evidence="3 9">5.3.1.5</ecNumber>
    </recommendedName>
</protein>
<proteinExistence type="inferred from homology"/>
<keyword evidence="9" id="KW-0460">Magnesium</keyword>
<name>A0A916Z4Z1_9BACT</name>
<evidence type="ECO:0000256" key="9">
    <source>
        <dbReference type="HAMAP-Rule" id="MF_00455"/>
    </source>
</evidence>
<sequence length="467" mass="52057">MTLNNLLRIIIANKTNKNTTIMSNLKVTLGQKEYFPFIKDAIAYEGRESNNYLAFKYYDANRVVAGKTMAEHLRFATAYWHTFCGNGGDPFGPGTKVFPWDVASSPMDAAKQKLDAAFEFMTKLGTPYYCFHDTDIAPEGNSQAEFQKNLEEIVALAKQKQAESGMKLLWGTANLFSHKRYMNGASTNPDFSVVAHGGFQVKNAIDATIALGGEGYVFWGGREGYMSLLNTNTKKEIDHLGQFLTISRDYARSQGFTGKFYIEPKPCEPSKHQYDYDAQTVIGFLRQYGLDKDFQLNLEVNHATLAGHTFAHELQMAVDAGMLGSIDANRGDYQNGWDTDQFPIDLYELTESMLIIVEAGGFKTGGINFDAKTRRNSTDLDDIFIAHISGMDAFARALLIANNILEKSEYKKLRANRYASFDSGDGALFDAGKLGLADLHRIALATGEPQQISGKQELFEMIINQYI</sequence>
<dbReference type="InterPro" id="IPR036237">
    <property type="entry name" value="Xyl_isomerase-like_sf"/>
</dbReference>
<keyword evidence="13" id="KW-1185">Reference proteome</keyword>
<comment type="similarity">
    <text evidence="1 9 10">Belongs to the xylose isomerase family.</text>
</comment>
<evidence type="ECO:0000256" key="1">
    <source>
        <dbReference type="ARBA" id="ARBA00005765"/>
    </source>
</evidence>
<dbReference type="PRINTS" id="PR00688">
    <property type="entry name" value="XYLOSISMRASE"/>
</dbReference>
<dbReference type="Proteomes" id="UP000609064">
    <property type="component" value="Unassembled WGS sequence"/>
</dbReference>
<dbReference type="FunFam" id="3.20.20.150:FF:000002">
    <property type="entry name" value="Xylose isomerase"/>
    <property type="match status" value="1"/>
</dbReference>
<feature type="binding site" evidence="9">
    <location>
        <position position="299"/>
    </location>
    <ligand>
        <name>Mg(2+)</name>
        <dbReference type="ChEBI" id="CHEBI:18420"/>
        <label>1</label>
    </ligand>
</feature>
<dbReference type="AlphaFoldDB" id="A0A916Z4Z1"/>
<accession>A0A916Z4Z1</accession>
<dbReference type="InterPro" id="IPR001998">
    <property type="entry name" value="Xylose_isomerase"/>
</dbReference>
<keyword evidence="5 9" id="KW-0479">Metal-binding</keyword>
<feature type="binding site" evidence="9">
    <location>
        <position position="370"/>
    </location>
    <ligand>
        <name>Mg(2+)</name>
        <dbReference type="ChEBI" id="CHEBI:18420"/>
        <label>1</label>
    </ligand>
</feature>